<keyword evidence="8" id="KW-1185">Reference proteome</keyword>
<sequence>MAGTSCGTYESCPSTCRFICFFFGFLLTSIYAQSDGCDVEPPPVPHSYRQFDGTGNITYTCRAPEASSSSHNTSTLRIERACATNYSIEDFRFCDYNCGPVYPEEAGAEIINYLAGGGSPGSPDSPGGDPAAGSKDLQRYKCLDSYIPLRQYPSSVVAKCHKGTGTFVQPELGCFVFGRNWLRGQPARYAKFHEANVRRIDKATTDGSFRTYALIAVNQAGPEWSSDIDLRKGSGDDDTYWSSSIDLVDIEVVAVLFMQLTNLAPMTARVWVANTKLPDRQPQLCKEASFNIRGFLFDCQFSDGRYPVGDRIDIDIVSEFEYVYVGEVIVFGRRWKHSCSAPPPLHGMRLLNFSQTEARYVCGGGWRQVDHIPKTLCREDRTWELPVKVCTDLPNLAFGNNPEIAPHTSSDSEANTKTSGRNPQLHTPNSSRIEAVNKIAGYTRLPTMEDGGVNSNPSPDLSVLTDGDINTCATKLSCNALKDNGLLVHLSGFAEIEKVLVTLDKGKQENDQTEILEFRATVSNKTCQRSRSFAALSSVHGGMTIRYDCFQLPLGNSVYLTLELNETSAESACSVNLCEVDVLGRWTPDSQIRHECYQHSPGIDYKGRISITLGGRQCQSWAEMTPHPHPYRDDKYFADENVISSGHNYCRYPTLALEVHSGDVDSGESVKATPRGAHSPNSKENTANFSVVARAPWCYTTDPRIEWEECGVPACAELCAVRQDKADYIGDLSQTTNKKTCIKWPSGSPEEADDRSFAFLPDFPDWEYHINPADHNYCRNPASSQSGAWCYVSKSGQSELCDVPSCPASPSPSFSSHLVSIEELYKIVGSKPFDSGSIFQEGFQSKTSPFDVSQLKSLCSASHLGSVLTLYLLNVRPFRYFHLVLNCTGSLVVEEDNDADEIIVVDDDYSCELDVTLEARIQNSVLSHQGNGNFRAKGHAKRKCVQTVQYPRDITGIDQTGKEGNTINSSSTAVDESSSHVSTATEKEITTEASTSNRQGALSTEDGDFDSAATTVLPDFDFDSAATTVLPHFSFQTKEIIKTDDESTIMTDKYSSSKGDVGNLPKLETESGEKVFATTEESVKHLALSTKAPSAELSINPKDVKQIDTETSIFSRLGLNFEHALDFFAHSTQNRRLDNLCSFMAATSKPWCRCPCPCSMMDSAMSKEELSRKIEKINKELKVNPTKLSKQIRRKVCVPDWRPSAVCSATFPIALTSAICAWAVIGDLVKLVTYSTKEVKTYLRSQTKAKQVVPEKRMEDTVVCEC</sequence>
<dbReference type="Proteomes" id="UP001283361">
    <property type="component" value="Unassembled WGS sequence"/>
</dbReference>
<evidence type="ECO:0000256" key="3">
    <source>
        <dbReference type="PROSITE-ProRule" id="PRU00121"/>
    </source>
</evidence>
<feature type="compositionally biased region" description="Polar residues" evidence="4">
    <location>
        <begin position="407"/>
        <end position="431"/>
    </location>
</feature>
<evidence type="ECO:0000256" key="1">
    <source>
        <dbReference type="ARBA" id="ARBA00022572"/>
    </source>
</evidence>
<feature type="domain" description="Kringle" evidence="6">
    <location>
        <begin position="727"/>
        <end position="806"/>
    </location>
</feature>
<evidence type="ECO:0000256" key="5">
    <source>
        <dbReference type="SAM" id="SignalP"/>
    </source>
</evidence>
<feature type="chain" id="PRO_5042201073" description="Kringle domain-containing protein" evidence="5">
    <location>
        <begin position="33"/>
        <end position="1266"/>
    </location>
</feature>
<feature type="domain" description="Kringle" evidence="6">
    <location>
        <begin position="595"/>
        <end position="715"/>
    </location>
</feature>
<feature type="signal peptide" evidence="5">
    <location>
        <begin position="1"/>
        <end position="32"/>
    </location>
</feature>
<name>A0AAE1DQS5_9GAST</name>
<reference evidence="7" key="1">
    <citation type="journal article" date="2023" name="G3 (Bethesda)">
        <title>A reference genome for the long-term kleptoplast-retaining sea slug Elysia crispata morphotype clarki.</title>
        <authorList>
            <person name="Eastman K.E."/>
            <person name="Pendleton A.L."/>
            <person name="Shaikh M.A."/>
            <person name="Suttiyut T."/>
            <person name="Ogas R."/>
            <person name="Tomko P."/>
            <person name="Gavelis G."/>
            <person name="Widhalm J.R."/>
            <person name="Wisecaver J.H."/>
        </authorList>
    </citation>
    <scope>NUCLEOTIDE SEQUENCE</scope>
    <source>
        <strain evidence="7">ECLA1</strain>
    </source>
</reference>
<comment type="caution">
    <text evidence="3">Lacks conserved residue(s) required for the propagation of feature annotation.</text>
</comment>
<protein>
    <recommendedName>
        <fullName evidence="6">Kringle domain-containing protein</fullName>
    </recommendedName>
</protein>
<feature type="region of interest" description="Disordered" evidence="4">
    <location>
        <begin position="401"/>
        <end position="431"/>
    </location>
</feature>
<dbReference type="Gene3D" id="2.40.20.10">
    <property type="entry name" value="Plasminogen Kringle 4"/>
    <property type="match status" value="2"/>
</dbReference>
<dbReference type="InterPro" id="IPR050759">
    <property type="entry name" value="Serine_protease_kringle"/>
</dbReference>
<keyword evidence="1 3" id="KW-0420">Kringle</keyword>
<dbReference type="PANTHER" id="PTHR24261:SF7">
    <property type="entry name" value="KRINGLE DOMAIN-CONTAINING PROTEIN"/>
    <property type="match status" value="1"/>
</dbReference>
<evidence type="ECO:0000313" key="8">
    <source>
        <dbReference type="Proteomes" id="UP001283361"/>
    </source>
</evidence>
<dbReference type="EMBL" id="JAWDGP010002850">
    <property type="protein sequence ID" value="KAK3779312.1"/>
    <property type="molecule type" value="Genomic_DNA"/>
</dbReference>
<dbReference type="PANTHER" id="PTHR24261">
    <property type="entry name" value="PLASMINOGEN-RELATED"/>
    <property type="match status" value="1"/>
</dbReference>
<evidence type="ECO:0000256" key="4">
    <source>
        <dbReference type="SAM" id="MobiDB-lite"/>
    </source>
</evidence>
<evidence type="ECO:0000256" key="2">
    <source>
        <dbReference type="ARBA" id="ARBA00023157"/>
    </source>
</evidence>
<feature type="compositionally biased region" description="Polar residues" evidence="4">
    <location>
        <begin position="991"/>
        <end position="1002"/>
    </location>
</feature>
<proteinExistence type="predicted"/>
<feature type="region of interest" description="Disordered" evidence="4">
    <location>
        <begin position="665"/>
        <end position="684"/>
    </location>
</feature>
<dbReference type="PROSITE" id="PS50070">
    <property type="entry name" value="KRINGLE_2"/>
    <property type="match status" value="2"/>
</dbReference>
<dbReference type="InterPro" id="IPR018056">
    <property type="entry name" value="Kringle_CS"/>
</dbReference>
<feature type="region of interest" description="Disordered" evidence="4">
    <location>
        <begin position="955"/>
        <end position="1008"/>
    </location>
</feature>
<dbReference type="AlphaFoldDB" id="A0AAE1DQS5"/>
<keyword evidence="5" id="KW-0732">Signal</keyword>
<dbReference type="InterPro" id="IPR038178">
    <property type="entry name" value="Kringle_sf"/>
</dbReference>
<dbReference type="SUPFAM" id="SSF57440">
    <property type="entry name" value="Kringle-like"/>
    <property type="match status" value="2"/>
</dbReference>
<dbReference type="SMART" id="SM00130">
    <property type="entry name" value="KR"/>
    <property type="match status" value="2"/>
</dbReference>
<feature type="compositionally biased region" description="Polar residues" evidence="4">
    <location>
        <begin position="962"/>
        <end position="984"/>
    </location>
</feature>
<organism evidence="7 8">
    <name type="scientific">Elysia crispata</name>
    <name type="common">lettuce slug</name>
    <dbReference type="NCBI Taxonomy" id="231223"/>
    <lineage>
        <taxon>Eukaryota</taxon>
        <taxon>Metazoa</taxon>
        <taxon>Spiralia</taxon>
        <taxon>Lophotrochozoa</taxon>
        <taxon>Mollusca</taxon>
        <taxon>Gastropoda</taxon>
        <taxon>Heterobranchia</taxon>
        <taxon>Euthyneura</taxon>
        <taxon>Panpulmonata</taxon>
        <taxon>Sacoglossa</taxon>
        <taxon>Placobranchoidea</taxon>
        <taxon>Plakobranchidae</taxon>
        <taxon>Elysia</taxon>
    </lineage>
</organism>
<feature type="disulfide bond" evidence="3">
    <location>
        <begin position="778"/>
        <end position="801"/>
    </location>
</feature>
<keyword evidence="2 3" id="KW-1015">Disulfide bond</keyword>
<dbReference type="PROSITE" id="PS00021">
    <property type="entry name" value="KRINGLE_1"/>
    <property type="match status" value="1"/>
</dbReference>
<dbReference type="InterPro" id="IPR000001">
    <property type="entry name" value="Kringle"/>
</dbReference>
<gene>
    <name evidence="7" type="ORF">RRG08_031603</name>
</gene>
<dbReference type="CDD" id="cd00108">
    <property type="entry name" value="KR"/>
    <property type="match status" value="1"/>
</dbReference>
<dbReference type="InterPro" id="IPR013806">
    <property type="entry name" value="Kringle-like"/>
</dbReference>
<accession>A0AAE1DQS5</accession>
<evidence type="ECO:0000313" key="7">
    <source>
        <dbReference type="EMBL" id="KAK3779312.1"/>
    </source>
</evidence>
<evidence type="ECO:0000259" key="6">
    <source>
        <dbReference type="PROSITE" id="PS50070"/>
    </source>
</evidence>
<comment type="caution">
    <text evidence="7">The sequence shown here is derived from an EMBL/GenBank/DDBJ whole genome shotgun (WGS) entry which is preliminary data.</text>
</comment>
<dbReference type="Pfam" id="PF00051">
    <property type="entry name" value="Kringle"/>
    <property type="match status" value="1"/>
</dbReference>